<accession>X1KHJ6</accession>
<dbReference type="EMBL" id="BARU01037747">
    <property type="protein sequence ID" value="GAH89619.1"/>
    <property type="molecule type" value="Genomic_DNA"/>
</dbReference>
<protein>
    <submittedName>
        <fullName evidence="1">Uncharacterized protein</fullName>
    </submittedName>
</protein>
<gene>
    <name evidence="1" type="ORF">S03H2_58756</name>
</gene>
<sequence length="58" mass="6841">MNYISIKNINLTDKIYYDSIKELISKENLLKILERAKNYNPSFLRIKDSIFNSISSNI</sequence>
<name>X1KHJ6_9ZZZZ</name>
<evidence type="ECO:0000313" key="1">
    <source>
        <dbReference type="EMBL" id="GAH89619.1"/>
    </source>
</evidence>
<proteinExistence type="predicted"/>
<reference evidence="1" key="1">
    <citation type="journal article" date="2014" name="Front. Microbiol.">
        <title>High frequency of phylogenetically diverse reductive dehalogenase-homologous genes in deep subseafloor sedimentary metagenomes.</title>
        <authorList>
            <person name="Kawai M."/>
            <person name="Futagami T."/>
            <person name="Toyoda A."/>
            <person name="Takaki Y."/>
            <person name="Nishi S."/>
            <person name="Hori S."/>
            <person name="Arai W."/>
            <person name="Tsubouchi T."/>
            <person name="Morono Y."/>
            <person name="Uchiyama I."/>
            <person name="Ito T."/>
            <person name="Fujiyama A."/>
            <person name="Inagaki F."/>
            <person name="Takami H."/>
        </authorList>
    </citation>
    <scope>NUCLEOTIDE SEQUENCE</scope>
    <source>
        <strain evidence="1">Expedition CK06-06</strain>
    </source>
</reference>
<comment type="caution">
    <text evidence="1">The sequence shown here is derived from an EMBL/GenBank/DDBJ whole genome shotgun (WGS) entry which is preliminary data.</text>
</comment>
<organism evidence="1">
    <name type="scientific">marine sediment metagenome</name>
    <dbReference type="NCBI Taxonomy" id="412755"/>
    <lineage>
        <taxon>unclassified sequences</taxon>
        <taxon>metagenomes</taxon>
        <taxon>ecological metagenomes</taxon>
    </lineage>
</organism>
<dbReference type="AlphaFoldDB" id="X1KHJ6"/>